<evidence type="ECO:0000313" key="2">
    <source>
        <dbReference type="EMBL" id="CAB1451978.1"/>
    </source>
</evidence>
<sequence length="187" mass="19918">MASAAASVCTGLSLLLNHSFKLILRAQQSRCALCRRSGPGSANCPAGACMPITPDAFLPRAAGKMTRPDADTVTALSSRPDAIFKVLITPTPVMSHFLAKSDREPGAAQSTSHKGGSEQRPLWSDGVLQSLPPPGRLEEQKGFWVKVNEANVIPRSFSVSSSMFSCISLPVASLSFSLRVAVESWLY</sequence>
<protein>
    <submittedName>
        <fullName evidence="2">Uncharacterized protein</fullName>
    </submittedName>
</protein>
<reference evidence="2" key="1">
    <citation type="submission" date="2020-03" db="EMBL/GenBank/DDBJ databases">
        <authorList>
            <person name="Weist P."/>
        </authorList>
    </citation>
    <scope>NUCLEOTIDE SEQUENCE</scope>
</reference>
<gene>
    <name evidence="2" type="ORF">PLEPLA_LOCUS39717</name>
</gene>
<dbReference type="AlphaFoldDB" id="A0A9N7Z199"/>
<name>A0A9N7Z199_PLEPL</name>
<dbReference type="EMBL" id="CADEAL010004111">
    <property type="protein sequence ID" value="CAB1451978.1"/>
    <property type="molecule type" value="Genomic_DNA"/>
</dbReference>
<organism evidence="2 3">
    <name type="scientific">Pleuronectes platessa</name>
    <name type="common">European plaice</name>
    <dbReference type="NCBI Taxonomy" id="8262"/>
    <lineage>
        <taxon>Eukaryota</taxon>
        <taxon>Metazoa</taxon>
        <taxon>Chordata</taxon>
        <taxon>Craniata</taxon>
        <taxon>Vertebrata</taxon>
        <taxon>Euteleostomi</taxon>
        <taxon>Actinopterygii</taxon>
        <taxon>Neopterygii</taxon>
        <taxon>Teleostei</taxon>
        <taxon>Neoteleostei</taxon>
        <taxon>Acanthomorphata</taxon>
        <taxon>Carangaria</taxon>
        <taxon>Pleuronectiformes</taxon>
        <taxon>Pleuronectoidei</taxon>
        <taxon>Pleuronectidae</taxon>
        <taxon>Pleuronectes</taxon>
    </lineage>
</organism>
<comment type="caution">
    <text evidence="2">The sequence shown here is derived from an EMBL/GenBank/DDBJ whole genome shotgun (WGS) entry which is preliminary data.</text>
</comment>
<proteinExistence type="predicted"/>
<keyword evidence="3" id="KW-1185">Reference proteome</keyword>
<feature type="region of interest" description="Disordered" evidence="1">
    <location>
        <begin position="101"/>
        <end position="131"/>
    </location>
</feature>
<dbReference type="Proteomes" id="UP001153269">
    <property type="component" value="Unassembled WGS sequence"/>
</dbReference>
<evidence type="ECO:0000313" key="3">
    <source>
        <dbReference type="Proteomes" id="UP001153269"/>
    </source>
</evidence>
<evidence type="ECO:0000256" key="1">
    <source>
        <dbReference type="SAM" id="MobiDB-lite"/>
    </source>
</evidence>
<accession>A0A9N7Z199</accession>